<organism evidence="2">
    <name type="scientific">marine sediment metagenome</name>
    <dbReference type="NCBI Taxonomy" id="412755"/>
    <lineage>
        <taxon>unclassified sequences</taxon>
        <taxon>metagenomes</taxon>
        <taxon>ecological metagenomes</taxon>
    </lineage>
</organism>
<feature type="transmembrane region" description="Helical" evidence="1">
    <location>
        <begin position="14"/>
        <end position="34"/>
    </location>
</feature>
<sequence length="150" mass="16028">MVLSPWLFGSAEPWAYLLICMLVGVGVAAWLLALVSDPQAGLRAPLLTLALGALLAFVLLQLLPLPSGLVKVVSPLSAEAQLTRIQLFEEIGAGEFLPSDLKDNARWATISASAAATRRSFYLLAAYVGVFLVMANAFTEWAQLRRAATA</sequence>
<keyword evidence="1" id="KW-0472">Membrane</keyword>
<feature type="non-terminal residue" evidence="2">
    <location>
        <position position="150"/>
    </location>
</feature>
<protein>
    <submittedName>
        <fullName evidence="2">Uncharacterized protein</fullName>
    </submittedName>
</protein>
<reference evidence="2" key="1">
    <citation type="journal article" date="2014" name="Front. Microbiol.">
        <title>High frequency of phylogenetically diverse reductive dehalogenase-homologous genes in deep subseafloor sedimentary metagenomes.</title>
        <authorList>
            <person name="Kawai M."/>
            <person name="Futagami T."/>
            <person name="Toyoda A."/>
            <person name="Takaki Y."/>
            <person name="Nishi S."/>
            <person name="Hori S."/>
            <person name="Arai W."/>
            <person name="Tsubouchi T."/>
            <person name="Morono Y."/>
            <person name="Uchiyama I."/>
            <person name="Ito T."/>
            <person name="Fujiyama A."/>
            <person name="Inagaki F."/>
            <person name="Takami H."/>
        </authorList>
    </citation>
    <scope>NUCLEOTIDE SEQUENCE</scope>
    <source>
        <strain evidence="2">Expedition CK06-06</strain>
    </source>
</reference>
<evidence type="ECO:0000256" key="1">
    <source>
        <dbReference type="SAM" id="Phobius"/>
    </source>
</evidence>
<feature type="transmembrane region" description="Helical" evidence="1">
    <location>
        <begin position="46"/>
        <end position="65"/>
    </location>
</feature>
<gene>
    <name evidence="2" type="ORF">S03H2_59760</name>
</gene>
<proteinExistence type="predicted"/>
<evidence type="ECO:0000313" key="2">
    <source>
        <dbReference type="EMBL" id="GAH84734.1"/>
    </source>
</evidence>
<dbReference type="EMBL" id="BARU01038443">
    <property type="protein sequence ID" value="GAH84734.1"/>
    <property type="molecule type" value="Genomic_DNA"/>
</dbReference>
<feature type="transmembrane region" description="Helical" evidence="1">
    <location>
        <begin position="121"/>
        <end position="139"/>
    </location>
</feature>
<dbReference type="AlphaFoldDB" id="X1K355"/>
<keyword evidence="1" id="KW-1133">Transmembrane helix</keyword>
<comment type="caution">
    <text evidence="2">The sequence shown here is derived from an EMBL/GenBank/DDBJ whole genome shotgun (WGS) entry which is preliminary data.</text>
</comment>
<keyword evidence="1" id="KW-0812">Transmembrane</keyword>
<accession>X1K355</accession>
<name>X1K355_9ZZZZ</name>